<accession>A0ABQ4MTQ0</accession>
<dbReference type="EMBL" id="BOSM01000005">
    <property type="protein sequence ID" value="GIP59307.1"/>
    <property type="molecule type" value="Genomic_DNA"/>
</dbReference>
<keyword evidence="1" id="KW-0472">Membrane</keyword>
<organism evidence="2 3">
    <name type="scientific">Paenibacillus woosongensis</name>
    <dbReference type="NCBI Taxonomy" id="307580"/>
    <lineage>
        <taxon>Bacteria</taxon>
        <taxon>Bacillati</taxon>
        <taxon>Bacillota</taxon>
        <taxon>Bacilli</taxon>
        <taxon>Bacillales</taxon>
        <taxon>Paenibacillaceae</taxon>
        <taxon>Paenibacillus</taxon>
    </lineage>
</organism>
<gene>
    <name evidence="2" type="ORF">J15TS10_31210</name>
</gene>
<evidence type="ECO:0000313" key="3">
    <source>
        <dbReference type="Proteomes" id="UP000681290"/>
    </source>
</evidence>
<reference evidence="2 3" key="1">
    <citation type="submission" date="2021-03" db="EMBL/GenBank/DDBJ databases">
        <title>Antimicrobial resistance genes in bacteria isolated from Japanese honey, and their potential for conferring macrolide and lincosamide resistance in the American foulbrood pathogen Paenibacillus larvae.</title>
        <authorList>
            <person name="Okamoto M."/>
            <person name="Kumagai M."/>
            <person name="Kanamori H."/>
            <person name="Takamatsu D."/>
        </authorList>
    </citation>
    <scope>NUCLEOTIDE SEQUENCE [LARGE SCALE GENOMIC DNA]</scope>
    <source>
        <strain evidence="2 3">J15TS10</strain>
    </source>
</reference>
<protein>
    <recommendedName>
        <fullName evidence="4">Cell wall-active antibiotics response LiaF-like C-terminal domain-containing protein</fullName>
    </recommendedName>
</protein>
<name>A0ABQ4MTQ0_9BACL</name>
<proteinExistence type="predicted"/>
<evidence type="ECO:0008006" key="4">
    <source>
        <dbReference type="Google" id="ProtNLM"/>
    </source>
</evidence>
<evidence type="ECO:0000256" key="1">
    <source>
        <dbReference type="SAM" id="Phobius"/>
    </source>
</evidence>
<keyword evidence="3" id="KW-1185">Reference proteome</keyword>
<dbReference type="Proteomes" id="UP000681290">
    <property type="component" value="Unassembled WGS sequence"/>
</dbReference>
<keyword evidence="1" id="KW-1133">Transmembrane helix</keyword>
<keyword evidence="1" id="KW-0812">Transmembrane</keyword>
<comment type="caution">
    <text evidence="2">The sequence shown here is derived from an EMBL/GenBank/DDBJ whole genome shotgun (WGS) entry which is preliminary data.</text>
</comment>
<sequence>MKALRVISATILFIIAAIFFILFMLDVLIPELEDGGFFIIIAVVFFVGGLLVKGKSKAVLARQAKKMELKKLGLIVSTKLHHVAGLPITQYTYCDLYLTKDNLTVVGGGTTFNLAIHQIRAVEVKTDIEMTQIITLGEIVRGKAEYYLNINYSNSFGGISTLMFNGGRINWKVNNIANKIKPLITENNFDAVQL</sequence>
<feature type="transmembrane region" description="Helical" evidence="1">
    <location>
        <begin position="35"/>
        <end position="52"/>
    </location>
</feature>
<dbReference type="RefSeq" id="WP_213592086.1">
    <property type="nucleotide sequence ID" value="NZ_BOSM01000005.1"/>
</dbReference>
<feature type="transmembrane region" description="Helical" evidence="1">
    <location>
        <begin position="7"/>
        <end position="29"/>
    </location>
</feature>
<evidence type="ECO:0000313" key="2">
    <source>
        <dbReference type="EMBL" id="GIP59307.1"/>
    </source>
</evidence>